<dbReference type="EMBL" id="QUAH01000004">
    <property type="protein sequence ID" value="RFT16160.1"/>
    <property type="molecule type" value="Genomic_DNA"/>
</dbReference>
<proteinExistence type="predicted"/>
<evidence type="ECO:0000313" key="1">
    <source>
        <dbReference type="EMBL" id="RFT16160.1"/>
    </source>
</evidence>
<sequence>MRKSLIKVVAILACLIFTISLVPAMYAAEKRISKDDRLILQKPLTLLVSIFPFLGSVIDSGSKSSTSTTVKKSLKPTAEIQVGTKPGNDRD</sequence>
<comment type="caution">
    <text evidence="1">The sequence shown here is derived from an EMBL/GenBank/DDBJ whole genome shotgun (WGS) entry which is preliminary data.</text>
</comment>
<name>A0A3E2BN27_9BACT</name>
<accession>A0A3E2BN27</accession>
<dbReference type="Proteomes" id="UP000257323">
    <property type="component" value="Unassembled WGS sequence"/>
</dbReference>
<organism evidence="1 2">
    <name type="scientific">Candidatus Saccharicenans subterraneus</name>
    <dbReference type="NCBI Taxonomy" id="2508984"/>
    <lineage>
        <taxon>Bacteria</taxon>
        <taxon>Candidatus Aminicenantota</taxon>
        <taxon>Candidatus Aminicenantia</taxon>
        <taxon>Candidatus Aminicenantales</taxon>
        <taxon>Candidatus Saccharicenantaceae</taxon>
        <taxon>Candidatus Saccharicenans</taxon>
    </lineage>
</organism>
<gene>
    <name evidence="1" type="ORF">OP8BY_1764</name>
</gene>
<reference evidence="1 2" key="1">
    <citation type="submission" date="2018-08" db="EMBL/GenBank/DDBJ databases">
        <title>Genome analysis of the thermophilic bacterium of the candidate phylum Aminicenantes from deep subsurface aquifer revealed its physiology and ecological role.</title>
        <authorList>
            <person name="Kadnikov V.V."/>
            <person name="Mardanov A.V."/>
            <person name="Beletsky A.V."/>
            <person name="Karnachuk O.V."/>
            <person name="Ravin N.V."/>
        </authorList>
    </citation>
    <scope>NUCLEOTIDE SEQUENCE [LARGE SCALE GENOMIC DNA]</scope>
    <source>
        <strain evidence="1">BY38</strain>
    </source>
</reference>
<dbReference type="AlphaFoldDB" id="A0A3E2BN27"/>
<evidence type="ECO:0000313" key="2">
    <source>
        <dbReference type="Proteomes" id="UP000257323"/>
    </source>
</evidence>
<protein>
    <submittedName>
        <fullName evidence="1">Uncharacterized protein</fullName>
    </submittedName>
</protein>